<reference evidence="1 2" key="1">
    <citation type="journal article" date="2016" name="Int. J. Syst. Evol. Microbiol.">
        <title>Arsenicitalea aurantiaca gen. nov., sp. nov., a new member of the family Hyphomicrobiaceae, isolated from high-arsenic sediment.</title>
        <authorList>
            <person name="Mu Y."/>
            <person name="Zhou L."/>
            <person name="Zeng X.C."/>
            <person name="Liu L."/>
            <person name="Pan Y."/>
            <person name="Chen X."/>
            <person name="Wang J."/>
            <person name="Li S."/>
            <person name="Li W.J."/>
            <person name="Wang Y."/>
        </authorList>
    </citation>
    <scope>NUCLEOTIDE SEQUENCE [LARGE SCALE GENOMIC DNA]</scope>
    <source>
        <strain evidence="1 2">42-50</strain>
    </source>
</reference>
<protein>
    <submittedName>
        <fullName evidence="1">Uncharacterized protein</fullName>
    </submittedName>
</protein>
<dbReference type="OrthoDB" id="7961542at2"/>
<comment type="caution">
    <text evidence="1">The sequence shown here is derived from an EMBL/GenBank/DDBJ whole genome shotgun (WGS) entry which is preliminary data.</text>
</comment>
<name>A0A433X8G9_9HYPH</name>
<keyword evidence="2" id="KW-1185">Reference proteome</keyword>
<dbReference type="AlphaFoldDB" id="A0A433X8G9"/>
<dbReference type="Proteomes" id="UP000281547">
    <property type="component" value="Unassembled WGS sequence"/>
</dbReference>
<dbReference type="RefSeq" id="WP_127189147.1">
    <property type="nucleotide sequence ID" value="NZ_RZNJ01000004.1"/>
</dbReference>
<organism evidence="1 2">
    <name type="scientific">Arsenicitalea aurantiaca</name>
    <dbReference type="NCBI Taxonomy" id="1783274"/>
    <lineage>
        <taxon>Bacteria</taxon>
        <taxon>Pseudomonadati</taxon>
        <taxon>Pseudomonadota</taxon>
        <taxon>Alphaproteobacteria</taxon>
        <taxon>Hyphomicrobiales</taxon>
        <taxon>Devosiaceae</taxon>
        <taxon>Arsenicitalea</taxon>
    </lineage>
</organism>
<gene>
    <name evidence="1" type="ORF">EMQ25_13745</name>
</gene>
<evidence type="ECO:0000313" key="1">
    <source>
        <dbReference type="EMBL" id="RUT30365.1"/>
    </source>
</evidence>
<dbReference type="EMBL" id="RZNJ01000004">
    <property type="protein sequence ID" value="RUT30365.1"/>
    <property type="molecule type" value="Genomic_DNA"/>
</dbReference>
<accession>A0A433X8G9</accession>
<proteinExistence type="predicted"/>
<sequence length="95" mass="10736">MPRRTALSFSRRPDPSGWVRIAVLVAGAEVFVGFMDHPYEEYELWPTNAPLPEKGAEAPGRMSKHLWWLNLSATAWPVLADLAEEGWFSAEVPDR</sequence>
<evidence type="ECO:0000313" key="2">
    <source>
        <dbReference type="Proteomes" id="UP000281547"/>
    </source>
</evidence>